<evidence type="ECO:0000256" key="12">
    <source>
        <dbReference type="SAM" id="Coils"/>
    </source>
</evidence>
<feature type="domain" description="FYVE-type" evidence="14">
    <location>
        <begin position="1480"/>
        <end position="1550"/>
    </location>
</feature>
<dbReference type="PROSITE" id="PS50096">
    <property type="entry name" value="IQ"/>
    <property type="match status" value="1"/>
</dbReference>
<feature type="repeat" description="ANK" evidence="9">
    <location>
        <begin position="1321"/>
        <end position="1357"/>
    </location>
</feature>
<comment type="caution">
    <text evidence="16">The sequence shown here is derived from an EMBL/GenBank/DDBJ whole genome shotgun (WGS) entry which is preliminary data.</text>
</comment>
<keyword evidence="6 11" id="KW-0518">Myosin</keyword>
<evidence type="ECO:0000259" key="15">
    <source>
        <dbReference type="PROSITE" id="PS51456"/>
    </source>
</evidence>
<evidence type="ECO:0000256" key="7">
    <source>
        <dbReference type="ARBA" id="ARBA00023175"/>
    </source>
</evidence>
<dbReference type="PRINTS" id="PR00193">
    <property type="entry name" value="MYOSINHEAVY"/>
</dbReference>
<dbReference type="PROSITE" id="PS50178">
    <property type="entry name" value="ZF_FYVE"/>
    <property type="match status" value="1"/>
</dbReference>
<dbReference type="GO" id="GO:0000146">
    <property type="term" value="F:microfilament motor activity"/>
    <property type="evidence" value="ECO:0007669"/>
    <property type="project" value="TreeGrafter"/>
</dbReference>
<feature type="compositionally biased region" description="Pro residues" evidence="13">
    <location>
        <begin position="1039"/>
        <end position="1057"/>
    </location>
</feature>
<keyword evidence="4" id="KW-0862">Zinc</keyword>
<sequence>MSSPTSSPTDPNSSFTSTSCASVYLPLSLPSTPLQPHTSNPCTIPVQLSPSHPWPPSTLPPSLSKIGISFYLGTPSSPTVKPLLLPKTSTPSTLKSTTTYSVSIVSVTSLTIDAQPLLLYHLSSTLMNQSYLALTLDTSEGTLEHLLLNREVKELNNVNVLTSLRSLHKSVLLETCKVRFSNSIIHTWIDRSILLVLNPFKTLPGLYSQSKMEEINKQITSSLKTSKTISTSCLPHIFSTSTTAFYNLTSTSKNQSILISGESGSGKTVSTSLCLDNLIWLSESSDSEIKSKIKSVTKVLESWGNCRTVRNDNSSRFGKLIILNYEGKNIKSSKVETYLLEKIRVLGKKPEERNFNIFYEYCASKNKNFSDYKILQGASGRRDGISDLSMFSRFKLGFKELNLEKKVMEEEVLEGLLLLGNLEARGGLESVSELWKVDSKRFHDLLENKYIKAAGETFKKELEDDQILKAIEGVIMAVYGAVFIDIVSIINDNLSSSSSSPQNTQIALLDIFGFENFSRNGFTQLMINFCNERLQGEFNRHVFRLEEEEYEREGIEWGDIEWESNENVIQLIEGRPGILKLLDETGLLPQANDSSFYQNLLKTVSGNERFNTSKKGESSKKFSVTHYAGLVEYTCSGFVESNKDEVPRGLVELFSSSGSEYFRRLSGRMKEFFDDKRGRRGSIVNRSVGSQFCRQLMNLSAVIEHTEPNYVRCIKVNDKLVESEFNEIRVEEQLRCGGVLEAVRVGRMGYPNRILEKEFTERYKSIFDGKAEEIIGYTIEENNNEGGEIRGEDESLGIYFQKFGYQVGRTKVFMKGKAYEEIEEFRRKRLGVRATVLQRFWRGSKVRKEYGRILRGVRRIQGRIRMFTAKRRVHTKRRNFKSIIIQKSFRMNRERSRFVNVVKIVKFAQSWMRMAGVRRNYVENRRNDRALTLQKAWKCSIKRKTYLKFRRAIILLQCRLRRGEAKKVLKQMRIEARSVDNIRKERDELKGKLEKERREMEALRAEMERLRAESNATVVTTVVTQPPAPVPVPVAHAPTPTPTSAPPPPPQQEPKTPPTFSTQQQQQTPEHTALQLEASTLRKEKLALEARVAHAEALLASPPPAIDFASPIHMTMNRNADTPTPIHHYYASSAKTENQSALHFAVLQNDGESVKNMLDGNLPEGLEPHNDVNAVNHDQRTPLHLAVINSAYQIASSLVEAKAAPNAQDRNGDTALHLSRDPTITSLLLTLGGANPNIPNSLGYTPLHIATKREDLAAASYLLKNGADVNAIDDKNWRTPVFDIALRCNLPMLRLLCESSLEQQKPGSSTTTLNLQAADRYGYTPLHHLANSNLGASAVDFLFTMLQHGADPNAKDKHGFSPLHLLCNNKVARGTGMGYEMIKLMLEQGGEPTLQAKDGCTSLHLALYHTDYDSAKILMEAGASLTLPWKFPASSKSLKRWWDEEDKVTRAHVLPLDMAGGDQRVLHFLLEAISKPQLWVDDRKECMQCKLEFSFMERKHHCRHCGRLCCGECSKGQLDASLFPPLIQGILVESGAEKHRVCMICEDILENRMAKAKKHAIMDSSMVESEDGEDEGSRESWVNTGIRQSEVQSGGGGGGVGGDGSFMGSLSRVNGGDGGAGAGKAIDRKSSFVSSIR</sequence>
<dbReference type="CDD" id="cd00124">
    <property type="entry name" value="MYSc"/>
    <property type="match status" value="1"/>
</dbReference>
<dbReference type="PANTHER" id="PTHR13140">
    <property type="entry name" value="MYOSIN"/>
    <property type="match status" value="1"/>
</dbReference>
<feature type="compositionally biased region" description="Low complexity" evidence="13">
    <location>
        <begin position="1058"/>
        <end position="1069"/>
    </location>
</feature>
<name>A0A9W7FMY6_9STRA</name>
<feature type="binding site" evidence="11">
    <location>
        <begin position="261"/>
        <end position="268"/>
    </location>
    <ligand>
        <name>ATP</name>
        <dbReference type="ChEBI" id="CHEBI:30616"/>
    </ligand>
</feature>
<dbReference type="PANTHER" id="PTHR13140:SF845">
    <property type="entry name" value="MYOSIN-LIKE PROTEIN"/>
    <property type="match status" value="1"/>
</dbReference>
<evidence type="ECO:0000256" key="8">
    <source>
        <dbReference type="ARBA" id="ARBA00023203"/>
    </source>
</evidence>
<dbReference type="GO" id="GO:0005737">
    <property type="term" value="C:cytoplasm"/>
    <property type="evidence" value="ECO:0007669"/>
    <property type="project" value="TreeGrafter"/>
</dbReference>
<proteinExistence type="inferred from homology"/>
<dbReference type="InterPro" id="IPR000048">
    <property type="entry name" value="IQ_motif_EF-hand-BS"/>
</dbReference>
<dbReference type="Gene3D" id="3.40.850.10">
    <property type="entry name" value="Kinesin motor domain"/>
    <property type="match status" value="1"/>
</dbReference>
<dbReference type="InterPro" id="IPR000306">
    <property type="entry name" value="Znf_FYVE"/>
</dbReference>
<dbReference type="Gene3D" id="3.30.40.10">
    <property type="entry name" value="Zinc/RING finger domain, C3HC4 (zinc finger)"/>
    <property type="match status" value="1"/>
</dbReference>
<dbReference type="Pfam" id="PF00063">
    <property type="entry name" value="Myosin_head"/>
    <property type="match status" value="1"/>
</dbReference>
<dbReference type="InterPro" id="IPR017455">
    <property type="entry name" value="Znf_FYVE-rel"/>
</dbReference>
<dbReference type="PROSITE" id="PS50088">
    <property type="entry name" value="ANK_REPEAT"/>
    <property type="match status" value="4"/>
</dbReference>
<feature type="region of interest" description="Disordered" evidence="13">
    <location>
        <begin position="1024"/>
        <end position="1071"/>
    </location>
</feature>
<dbReference type="Gene3D" id="1.25.40.20">
    <property type="entry name" value="Ankyrin repeat-containing domain"/>
    <property type="match status" value="2"/>
</dbReference>
<dbReference type="Gene3D" id="1.20.58.530">
    <property type="match status" value="1"/>
</dbReference>
<feature type="repeat" description="ANK" evidence="9">
    <location>
        <begin position="1398"/>
        <end position="1430"/>
    </location>
</feature>
<dbReference type="InterPro" id="IPR001609">
    <property type="entry name" value="Myosin_head_motor_dom-like"/>
</dbReference>
<dbReference type="GO" id="GO:0008270">
    <property type="term" value="F:zinc ion binding"/>
    <property type="evidence" value="ECO:0007669"/>
    <property type="project" value="UniProtKB-KW"/>
</dbReference>
<evidence type="ECO:0000256" key="1">
    <source>
        <dbReference type="ARBA" id="ARBA00022723"/>
    </source>
</evidence>
<feature type="region of interest" description="Actin-binding" evidence="11">
    <location>
        <begin position="696"/>
        <end position="718"/>
    </location>
</feature>
<dbReference type="CDD" id="cd23767">
    <property type="entry name" value="IQCD"/>
    <property type="match status" value="1"/>
</dbReference>
<keyword evidence="3 10" id="KW-0863">Zinc-finger</keyword>
<keyword evidence="7 11" id="KW-0505">Motor protein</keyword>
<dbReference type="InterPro" id="IPR002110">
    <property type="entry name" value="Ankyrin_rpt"/>
</dbReference>
<dbReference type="Gene3D" id="1.20.120.720">
    <property type="entry name" value="Myosin VI head, motor domain, U50 subdomain"/>
    <property type="match status" value="1"/>
</dbReference>
<feature type="domain" description="Myosin motor" evidence="15">
    <location>
        <begin position="156"/>
        <end position="827"/>
    </location>
</feature>
<dbReference type="Gene3D" id="1.20.5.4820">
    <property type="match status" value="1"/>
</dbReference>
<evidence type="ECO:0000259" key="14">
    <source>
        <dbReference type="PROSITE" id="PS50178"/>
    </source>
</evidence>
<dbReference type="InterPro" id="IPR036961">
    <property type="entry name" value="Kinesin_motor_dom_sf"/>
</dbReference>
<evidence type="ECO:0000256" key="11">
    <source>
        <dbReference type="PROSITE-ProRule" id="PRU00782"/>
    </source>
</evidence>
<dbReference type="Pfam" id="PF01363">
    <property type="entry name" value="FYVE"/>
    <property type="match status" value="1"/>
</dbReference>
<dbReference type="SMART" id="SM00015">
    <property type="entry name" value="IQ"/>
    <property type="match status" value="6"/>
</dbReference>
<dbReference type="Gene3D" id="1.10.10.820">
    <property type="match status" value="1"/>
</dbReference>
<accession>A0A9W7FMY6</accession>
<dbReference type="OrthoDB" id="6108017at2759"/>
<keyword evidence="5 11" id="KW-0067">ATP-binding</keyword>
<feature type="coiled-coil region" evidence="12">
    <location>
        <begin position="979"/>
        <end position="1020"/>
    </location>
</feature>
<keyword evidence="9" id="KW-0040">ANK repeat</keyword>
<dbReference type="GO" id="GO:0016020">
    <property type="term" value="C:membrane"/>
    <property type="evidence" value="ECO:0007669"/>
    <property type="project" value="TreeGrafter"/>
</dbReference>
<protein>
    <submittedName>
        <fullName evidence="16">Uncharacterized protein</fullName>
    </submittedName>
</protein>
<dbReference type="SUPFAM" id="SSF52540">
    <property type="entry name" value="P-loop containing nucleoside triphosphate hydrolases"/>
    <property type="match status" value="1"/>
</dbReference>
<dbReference type="SMART" id="SM00242">
    <property type="entry name" value="MYSc"/>
    <property type="match status" value="1"/>
</dbReference>
<evidence type="ECO:0000256" key="5">
    <source>
        <dbReference type="ARBA" id="ARBA00022840"/>
    </source>
</evidence>
<dbReference type="GO" id="GO:0051015">
    <property type="term" value="F:actin filament binding"/>
    <property type="evidence" value="ECO:0007669"/>
    <property type="project" value="TreeGrafter"/>
</dbReference>
<dbReference type="SMART" id="SM00064">
    <property type="entry name" value="FYVE"/>
    <property type="match status" value="1"/>
</dbReference>
<dbReference type="SUPFAM" id="SSF57903">
    <property type="entry name" value="FYVE/PHD zinc finger"/>
    <property type="match status" value="1"/>
</dbReference>
<evidence type="ECO:0000256" key="6">
    <source>
        <dbReference type="ARBA" id="ARBA00023123"/>
    </source>
</evidence>
<feature type="repeat" description="ANK" evidence="9">
    <location>
        <begin position="1178"/>
        <end position="1210"/>
    </location>
</feature>
<evidence type="ECO:0000256" key="10">
    <source>
        <dbReference type="PROSITE-ProRule" id="PRU00091"/>
    </source>
</evidence>
<dbReference type="GO" id="GO:0005524">
    <property type="term" value="F:ATP binding"/>
    <property type="evidence" value="ECO:0007669"/>
    <property type="project" value="UniProtKB-UniRule"/>
</dbReference>
<keyword evidence="1" id="KW-0479">Metal-binding</keyword>
<reference evidence="17" key="1">
    <citation type="journal article" date="2023" name="Commun. Biol.">
        <title>Genome analysis of Parmales, the sister group of diatoms, reveals the evolutionary specialization of diatoms from phago-mixotrophs to photoautotrophs.</title>
        <authorList>
            <person name="Ban H."/>
            <person name="Sato S."/>
            <person name="Yoshikawa S."/>
            <person name="Yamada K."/>
            <person name="Nakamura Y."/>
            <person name="Ichinomiya M."/>
            <person name="Sato N."/>
            <person name="Blanc-Mathieu R."/>
            <person name="Endo H."/>
            <person name="Kuwata A."/>
            <person name="Ogata H."/>
        </authorList>
    </citation>
    <scope>NUCLEOTIDE SEQUENCE [LARGE SCALE GENOMIC DNA]</scope>
    <source>
        <strain evidence="17">NIES 3700</strain>
    </source>
</reference>
<dbReference type="InterPro" id="IPR013083">
    <property type="entry name" value="Znf_RING/FYVE/PHD"/>
</dbReference>
<dbReference type="Proteomes" id="UP001165122">
    <property type="component" value="Unassembled WGS sequence"/>
</dbReference>
<evidence type="ECO:0000256" key="9">
    <source>
        <dbReference type="PROSITE-ProRule" id="PRU00023"/>
    </source>
</evidence>
<dbReference type="SUPFAM" id="SSF48403">
    <property type="entry name" value="Ankyrin repeat"/>
    <property type="match status" value="1"/>
</dbReference>
<dbReference type="Pfam" id="PF12796">
    <property type="entry name" value="Ank_2"/>
    <property type="match status" value="2"/>
</dbReference>
<dbReference type="InterPro" id="IPR036770">
    <property type="entry name" value="Ankyrin_rpt-contain_sf"/>
</dbReference>
<keyword evidence="17" id="KW-1185">Reference proteome</keyword>
<dbReference type="CDD" id="cd00065">
    <property type="entry name" value="FYVE_like_SF"/>
    <property type="match status" value="1"/>
</dbReference>
<dbReference type="GO" id="GO:0007015">
    <property type="term" value="P:actin filament organization"/>
    <property type="evidence" value="ECO:0007669"/>
    <property type="project" value="TreeGrafter"/>
</dbReference>
<feature type="repeat" description="ANK" evidence="9">
    <location>
        <begin position="1242"/>
        <end position="1274"/>
    </location>
</feature>
<feature type="region of interest" description="Disordered" evidence="13">
    <location>
        <begin position="1587"/>
        <end position="1637"/>
    </location>
</feature>
<evidence type="ECO:0000256" key="13">
    <source>
        <dbReference type="SAM" id="MobiDB-lite"/>
    </source>
</evidence>
<organism evidence="16 17">
    <name type="scientific">Triparma laevis f. longispina</name>
    <dbReference type="NCBI Taxonomy" id="1714387"/>
    <lineage>
        <taxon>Eukaryota</taxon>
        <taxon>Sar</taxon>
        <taxon>Stramenopiles</taxon>
        <taxon>Ochrophyta</taxon>
        <taxon>Bolidophyceae</taxon>
        <taxon>Parmales</taxon>
        <taxon>Triparmaceae</taxon>
        <taxon>Triparma</taxon>
    </lineage>
</organism>
<evidence type="ECO:0000313" key="16">
    <source>
        <dbReference type="EMBL" id="GMI14926.1"/>
    </source>
</evidence>
<dbReference type="InterPro" id="IPR027417">
    <property type="entry name" value="P-loop_NTPase"/>
</dbReference>
<dbReference type="PROSITE" id="PS50297">
    <property type="entry name" value="ANK_REP_REGION"/>
    <property type="match status" value="3"/>
</dbReference>
<feature type="compositionally biased region" description="Gly residues" evidence="13">
    <location>
        <begin position="1593"/>
        <end position="1605"/>
    </location>
</feature>
<keyword evidence="12" id="KW-0175">Coiled coil</keyword>
<keyword evidence="8 11" id="KW-0009">Actin-binding</keyword>
<evidence type="ECO:0000256" key="4">
    <source>
        <dbReference type="ARBA" id="ARBA00022833"/>
    </source>
</evidence>
<evidence type="ECO:0000256" key="3">
    <source>
        <dbReference type="ARBA" id="ARBA00022771"/>
    </source>
</evidence>
<dbReference type="InterPro" id="IPR011011">
    <property type="entry name" value="Znf_FYVE_PHD"/>
</dbReference>
<dbReference type="SMART" id="SM00248">
    <property type="entry name" value="ANK"/>
    <property type="match status" value="8"/>
</dbReference>
<dbReference type="PROSITE" id="PS51456">
    <property type="entry name" value="MYOSIN_MOTOR"/>
    <property type="match status" value="1"/>
</dbReference>
<gene>
    <name evidence="16" type="ORF">TrLO_g7358</name>
</gene>
<dbReference type="EMBL" id="BRXW01000221">
    <property type="protein sequence ID" value="GMI14926.1"/>
    <property type="molecule type" value="Genomic_DNA"/>
</dbReference>
<keyword evidence="2 11" id="KW-0547">Nucleotide-binding</keyword>
<evidence type="ECO:0000313" key="17">
    <source>
        <dbReference type="Proteomes" id="UP001165122"/>
    </source>
</evidence>
<evidence type="ECO:0000256" key="2">
    <source>
        <dbReference type="ARBA" id="ARBA00022741"/>
    </source>
</evidence>
<dbReference type="GO" id="GO:0016459">
    <property type="term" value="C:myosin complex"/>
    <property type="evidence" value="ECO:0007669"/>
    <property type="project" value="UniProtKB-KW"/>
</dbReference>
<comment type="similarity">
    <text evidence="11">Belongs to the TRAFAC class myosin-kinesin ATPase superfamily. Myosin family.</text>
</comment>